<dbReference type="RefSeq" id="WP_197310244.1">
    <property type="nucleotide sequence ID" value="NZ_JADZLT010000041.1"/>
</dbReference>
<evidence type="ECO:0008006" key="4">
    <source>
        <dbReference type="Google" id="ProtNLM"/>
    </source>
</evidence>
<keyword evidence="3" id="KW-1185">Reference proteome</keyword>
<accession>A0A931MWJ2</accession>
<comment type="caution">
    <text evidence="2">The sequence shown here is derived from an EMBL/GenBank/DDBJ whole genome shotgun (WGS) entry which is preliminary data.</text>
</comment>
<evidence type="ECO:0000256" key="1">
    <source>
        <dbReference type="SAM" id="SignalP"/>
    </source>
</evidence>
<dbReference type="Proteomes" id="UP000631694">
    <property type="component" value="Unassembled WGS sequence"/>
</dbReference>
<gene>
    <name evidence="2" type="ORF">I5731_04860</name>
</gene>
<name>A0A931MWJ2_9HYPH</name>
<proteinExistence type="predicted"/>
<sequence length="191" mass="19883">MSSVGRRFFRLVAAAPLAILAACSNGPDLNPASLVSGGSDPQAVAESAARFTSARTCPTVAVRDGTQVFTIYERGRDQDPKGIRFQANIGQMARECTDVGDSTIVKVGVAGRLINGPTGATGNVDLPLRVVLLRNGAEVVYSQLFRVPASLAAGQGNVLWTHVADGIQIPADKRSGTLQIYVGFDEGPAGS</sequence>
<reference evidence="2" key="1">
    <citation type="submission" date="2020-12" db="EMBL/GenBank/DDBJ databases">
        <title>Methylobrevis albus sp. nov., isolated from fresh water lack sediment.</title>
        <authorList>
            <person name="Zou Q."/>
        </authorList>
    </citation>
    <scope>NUCLEOTIDE SEQUENCE</scope>
    <source>
        <strain evidence="2">L22</strain>
    </source>
</reference>
<evidence type="ECO:0000313" key="2">
    <source>
        <dbReference type="EMBL" id="MBH0237143.1"/>
    </source>
</evidence>
<keyword evidence="1" id="KW-0732">Signal</keyword>
<feature type="signal peptide" evidence="1">
    <location>
        <begin position="1"/>
        <end position="21"/>
    </location>
</feature>
<dbReference type="AlphaFoldDB" id="A0A931MWJ2"/>
<evidence type="ECO:0000313" key="3">
    <source>
        <dbReference type="Proteomes" id="UP000631694"/>
    </source>
</evidence>
<dbReference type="EMBL" id="JADZLT010000041">
    <property type="protein sequence ID" value="MBH0237143.1"/>
    <property type="molecule type" value="Genomic_DNA"/>
</dbReference>
<dbReference type="PROSITE" id="PS51257">
    <property type="entry name" value="PROKAR_LIPOPROTEIN"/>
    <property type="match status" value="1"/>
</dbReference>
<organism evidence="2 3">
    <name type="scientific">Methylobrevis albus</name>
    <dbReference type="NCBI Taxonomy" id="2793297"/>
    <lineage>
        <taxon>Bacteria</taxon>
        <taxon>Pseudomonadati</taxon>
        <taxon>Pseudomonadota</taxon>
        <taxon>Alphaproteobacteria</taxon>
        <taxon>Hyphomicrobiales</taxon>
        <taxon>Pleomorphomonadaceae</taxon>
        <taxon>Methylobrevis</taxon>
    </lineage>
</organism>
<protein>
    <recommendedName>
        <fullName evidence="4">Lipoprotein</fullName>
    </recommendedName>
</protein>
<feature type="chain" id="PRO_5036921778" description="Lipoprotein" evidence="1">
    <location>
        <begin position="22"/>
        <end position="191"/>
    </location>
</feature>